<evidence type="ECO:0000256" key="3">
    <source>
        <dbReference type="ARBA" id="ARBA00022553"/>
    </source>
</evidence>
<dbReference type="InterPro" id="IPR003661">
    <property type="entry name" value="HisK_dim/P_dom"/>
</dbReference>
<dbReference type="PROSITE" id="PS50109">
    <property type="entry name" value="HIS_KIN"/>
    <property type="match status" value="1"/>
</dbReference>
<dbReference type="CDD" id="cd00156">
    <property type="entry name" value="REC"/>
    <property type="match status" value="1"/>
</dbReference>
<dbReference type="InterPro" id="IPR000014">
    <property type="entry name" value="PAS"/>
</dbReference>
<dbReference type="Gene3D" id="3.40.50.2300">
    <property type="match status" value="1"/>
</dbReference>
<keyword evidence="6" id="KW-0902">Two-component regulatory system</keyword>
<dbReference type="InterPro" id="IPR036890">
    <property type="entry name" value="HATPase_C_sf"/>
</dbReference>
<feature type="domain" description="PAS" evidence="10">
    <location>
        <begin position="147"/>
        <end position="217"/>
    </location>
</feature>
<dbReference type="SUPFAM" id="SSF55785">
    <property type="entry name" value="PYP-like sensor domain (PAS domain)"/>
    <property type="match status" value="2"/>
</dbReference>
<dbReference type="InterPro" id="IPR003594">
    <property type="entry name" value="HATPase_dom"/>
</dbReference>
<dbReference type="EC" id="2.7.13.3" evidence="2"/>
<evidence type="ECO:0000256" key="2">
    <source>
        <dbReference type="ARBA" id="ARBA00012438"/>
    </source>
</evidence>
<keyword evidence="4" id="KW-0808">Transferase</keyword>
<dbReference type="SMART" id="SM00091">
    <property type="entry name" value="PAS"/>
    <property type="match status" value="2"/>
</dbReference>
<evidence type="ECO:0000259" key="9">
    <source>
        <dbReference type="PROSITE" id="PS50110"/>
    </source>
</evidence>
<evidence type="ECO:0000256" key="7">
    <source>
        <dbReference type="PROSITE-ProRule" id="PRU00169"/>
    </source>
</evidence>
<evidence type="ECO:0000313" key="12">
    <source>
        <dbReference type="EMBL" id="SEF75511.1"/>
    </source>
</evidence>
<dbReference type="CDD" id="cd00082">
    <property type="entry name" value="HisKA"/>
    <property type="match status" value="1"/>
</dbReference>
<dbReference type="SUPFAM" id="SSF55874">
    <property type="entry name" value="ATPase domain of HSP90 chaperone/DNA topoisomerase II/histidine kinase"/>
    <property type="match status" value="1"/>
</dbReference>
<dbReference type="InterPro" id="IPR050736">
    <property type="entry name" value="Sensor_HK_Regulatory"/>
</dbReference>
<dbReference type="Pfam" id="PF08448">
    <property type="entry name" value="PAS_4"/>
    <property type="match status" value="2"/>
</dbReference>
<dbReference type="InterPro" id="IPR035965">
    <property type="entry name" value="PAS-like_dom_sf"/>
</dbReference>
<evidence type="ECO:0000259" key="11">
    <source>
        <dbReference type="PROSITE" id="PS50113"/>
    </source>
</evidence>
<dbReference type="Proteomes" id="UP000236740">
    <property type="component" value="Unassembled WGS sequence"/>
</dbReference>
<reference evidence="12 13" key="1">
    <citation type="submission" date="2016-10" db="EMBL/GenBank/DDBJ databases">
        <authorList>
            <person name="de Groot N.N."/>
        </authorList>
    </citation>
    <scope>NUCLEOTIDE SEQUENCE [LARGE SCALE GENOMIC DNA]</scope>
    <source>
        <strain evidence="12 13">CGMCC 1.10331</strain>
    </source>
</reference>
<dbReference type="GO" id="GO:0000155">
    <property type="term" value="F:phosphorelay sensor kinase activity"/>
    <property type="evidence" value="ECO:0007669"/>
    <property type="project" value="InterPro"/>
</dbReference>
<dbReference type="SMART" id="SM00387">
    <property type="entry name" value="HATPase_c"/>
    <property type="match status" value="1"/>
</dbReference>
<dbReference type="CDD" id="cd00130">
    <property type="entry name" value="PAS"/>
    <property type="match status" value="1"/>
</dbReference>
<dbReference type="InterPro" id="IPR005467">
    <property type="entry name" value="His_kinase_dom"/>
</dbReference>
<evidence type="ECO:0000313" key="13">
    <source>
        <dbReference type="Proteomes" id="UP000236740"/>
    </source>
</evidence>
<dbReference type="PROSITE" id="PS50110">
    <property type="entry name" value="RESPONSE_REGULATORY"/>
    <property type="match status" value="1"/>
</dbReference>
<feature type="modified residue" description="4-aspartylphosphate" evidence="7">
    <location>
        <position position="67"/>
    </location>
</feature>
<dbReference type="SUPFAM" id="SSF55781">
    <property type="entry name" value="GAF domain-like"/>
    <property type="match status" value="1"/>
</dbReference>
<dbReference type="AlphaFoldDB" id="A0A1H5UM82"/>
<proteinExistence type="predicted"/>
<dbReference type="Gene3D" id="3.30.450.40">
    <property type="match status" value="1"/>
</dbReference>
<feature type="domain" description="Response regulatory" evidence="9">
    <location>
        <begin position="16"/>
        <end position="132"/>
    </location>
</feature>
<dbReference type="SUPFAM" id="SSF47384">
    <property type="entry name" value="Homodimeric domain of signal transducing histidine kinase"/>
    <property type="match status" value="1"/>
</dbReference>
<dbReference type="PANTHER" id="PTHR43711">
    <property type="entry name" value="TWO-COMPONENT HISTIDINE KINASE"/>
    <property type="match status" value="1"/>
</dbReference>
<dbReference type="SMART" id="SM00448">
    <property type="entry name" value="REC"/>
    <property type="match status" value="1"/>
</dbReference>
<dbReference type="Gene3D" id="3.30.450.20">
    <property type="entry name" value="PAS domain"/>
    <property type="match status" value="2"/>
</dbReference>
<dbReference type="Gene3D" id="1.10.287.130">
    <property type="match status" value="1"/>
</dbReference>
<accession>A0A1H5UM82</accession>
<dbReference type="InterPro" id="IPR013656">
    <property type="entry name" value="PAS_4"/>
</dbReference>
<dbReference type="Gene3D" id="3.30.565.10">
    <property type="entry name" value="Histidine kinase-like ATPase, C-terminal domain"/>
    <property type="match status" value="1"/>
</dbReference>
<evidence type="ECO:0000256" key="1">
    <source>
        <dbReference type="ARBA" id="ARBA00000085"/>
    </source>
</evidence>
<dbReference type="PANTHER" id="PTHR43711:SF1">
    <property type="entry name" value="HISTIDINE KINASE 1"/>
    <property type="match status" value="1"/>
</dbReference>
<sequence length="767" mass="85378">MSETTAESRDPPTEVRVLHVDDDPGIAELTASFLTRFDDAFSVYTSTDPEAALERIEGERIDCVVSDYEMPGMDGLELLERVREFDRDVPFILFTGRGSEEIASQAISAGVTDYLQKETGTEQYAVLANRIENAVEQTRSQRALAESQRRLSRFIDQSPLGTIEYDESFTIVRVNEAATEITGYDAAELVGGTWLPIVPEEARRHVAAVERQLLADRGGYHSVNDIVRKDGERRLCSWHNQVVTGEDGDVISIFSQFEDITEEEKRRRELERTNILRSTLFETLPVGVLAEDADRDVLRVNERFLELFGIPAEPEDVIGDDCEAFAARVSDLFVDPDGFVSRIDELIEGGEPVWNDELVLEDGRAFERNYRPIELPDGGGHLWVYYDVTEREERERRLEALNETARELMAAETCEEVAEIGVDAAKTIIGLDANVVNLYREGEGLVPVAATETARDLVGELPTFAAGEGIAWRVFESGEAKSIDDVQSDPDVYNPETPIRSEMYVPLGEYGILIAGSPTRDAFDDEDVVLSEILGINIVTALEQVQRNERIRERERELTRQNARLEEFASVVSHDLRNPLNVASGRLDLAREECDSEQLEYVADAHDRMGELIDDLLTLARERDTDIEPTPIALDSFVRACWRNVDTGDAEFTLDVEGAISADETQLRQLFENLLRNAVEHGGDAVRVGTLEDADGFYVEDDGPGIPPDKRGDVFEYGYSTTQGGTGFGLSIAKQCVEAHGWEIRVTDGAEGGARFEITGVDIGDAE</sequence>
<dbReference type="InterPro" id="IPR029016">
    <property type="entry name" value="GAF-like_dom_sf"/>
</dbReference>
<evidence type="ECO:0000256" key="4">
    <source>
        <dbReference type="ARBA" id="ARBA00022679"/>
    </source>
</evidence>
<keyword evidence="13" id="KW-1185">Reference proteome</keyword>
<dbReference type="Pfam" id="PF00072">
    <property type="entry name" value="Response_reg"/>
    <property type="match status" value="1"/>
</dbReference>
<dbReference type="InterPro" id="IPR000700">
    <property type="entry name" value="PAS-assoc_C"/>
</dbReference>
<dbReference type="InterPro" id="IPR011006">
    <property type="entry name" value="CheY-like_superfamily"/>
</dbReference>
<feature type="domain" description="PAC" evidence="11">
    <location>
        <begin position="220"/>
        <end position="272"/>
    </location>
</feature>
<dbReference type="SMART" id="SM00388">
    <property type="entry name" value="HisKA"/>
    <property type="match status" value="1"/>
</dbReference>
<dbReference type="SUPFAM" id="SSF52172">
    <property type="entry name" value="CheY-like"/>
    <property type="match status" value="1"/>
</dbReference>
<keyword evidence="5" id="KW-0418">Kinase</keyword>
<dbReference type="EMBL" id="FNVN01000001">
    <property type="protein sequence ID" value="SEF75511.1"/>
    <property type="molecule type" value="Genomic_DNA"/>
</dbReference>
<dbReference type="InterPro" id="IPR001789">
    <property type="entry name" value="Sig_transdc_resp-reg_receiver"/>
</dbReference>
<dbReference type="Pfam" id="PF00512">
    <property type="entry name" value="HisKA"/>
    <property type="match status" value="1"/>
</dbReference>
<evidence type="ECO:0000256" key="6">
    <source>
        <dbReference type="ARBA" id="ARBA00023012"/>
    </source>
</evidence>
<dbReference type="InterPro" id="IPR036097">
    <property type="entry name" value="HisK_dim/P_sf"/>
</dbReference>
<dbReference type="PROSITE" id="PS50112">
    <property type="entry name" value="PAS"/>
    <property type="match status" value="1"/>
</dbReference>
<keyword evidence="3 7" id="KW-0597">Phosphoprotein</keyword>
<dbReference type="InterPro" id="IPR004358">
    <property type="entry name" value="Sig_transdc_His_kin-like_C"/>
</dbReference>
<dbReference type="RefSeq" id="WP_103990394.1">
    <property type="nucleotide sequence ID" value="NZ_FNVN01000001.1"/>
</dbReference>
<protein>
    <recommendedName>
        <fullName evidence="2">histidine kinase</fullName>
        <ecNumber evidence="2">2.7.13.3</ecNumber>
    </recommendedName>
</protein>
<gene>
    <name evidence="12" type="ORF">SAMN04488133_0634</name>
</gene>
<dbReference type="Pfam" id="PF02518">
    <property type="entry name" value="HATPase_c"/>
    <property type="match status" value="1"/>
</dbReference>
<dbReference type="InterPro" id="IPR003018">
    <property type="entry name" value="GAF"/>
</dbReference>
<dbReference type="PRINTS" id="PR00344">
    <property type="entry name" value="BCTRLSENSOR"/>
</dbReference>
<dbReference type="Pfam" id="PF13185">
    <property type="entry name" value="GAF_2"/>
    <property type="match status" value="1"/>
</dbReference>
<evidence type="ECO:0000256" key="5">
    <source>
        <dbReference type="ARBA" id="ARBA00022777"/>
    </source>
</evidence>
<dbReference type="CDD" id="cd00075">
    <property type="entry name" value="HATPase"/>
    <property type="match status" value="1"/>
</dbReference>
<dbReference type="PROSITE" id="PS50113">
    <property type="entry name" value="PAC"/>
    <property type="match status" value="1"/>
</dbReference>
<comment type="catalytic activity">
    <reaction evidence="1">
        <text>ATP + protein L-histidine = ADP + protein N-phospho-L-histidine.</text>
        <dbReference type="EC" id="2.7.13.3"/>
    </reaction>
</comment>
<evidence type="ECO:0000259" key="8">
    <source>
        <dbReference type="PROSITE" id="PS50109"/>
    </source>
</evidence>
<feature type="domain" description="Histidine kinase" evidence="8">
    <location>
        <begin position="571"/>
        <end position="759"/>
    </location>
</feature>
<name>A0A1H5UM82_9EURY</name>
<dbReference type="NCBIfam" id="TIGR00229">
    <property type="entry name" value="sensory_box"/>
    <property type="match status" value="1"/>
</dbReference>
<evidence type="ECO:0000259" key="10">
    <source>
        <dbReference type="PROSITE" id="PS50112"/>
    </source>
</evidence>
<organism evidence="12 13">
    <name type="scientific">Halobellus limi</name>
    <dbReference type="NCBI Taxonomy" id="699433"/>
    <lineage>
        <taxon>Archaea</taxon>
        <taxon>Methanobacteriati</taxon>
        <taxon>Methanobacteriota</taxon>
        <taxon>Stenosarchaea group</taxon>
        <taxon>Halobacteria</taxon>
        <taxon>Halobacteriales</taxon>
        <taxon>Haloferacaceae</taxon>
        <taxon>Halobellus</taxon>
    </lineage>
</organism>